<dbReference type="Proteomes" id="UP000184465">
    <property type="component" value="Unassembled WGS sequence"/>
</dbReference>
<dbReference type="SUPFAM" id="SSF54593">
    <property type="entry name" value="Glyoxalase/Bleomycin resistance protein/Dihydroxybiphenyl dioxygenase"/>
    <property type="match status" value="1"/>
</dbReference>
<evidence type="ECO:0000259" key="2">
    <source>
        <dbReference type="PROSITE" id="PS51819"/>
    </source>
</evidence>
<organism evidence="3 4">
    <name type="scientific">Paramaledivibacter caminithermalis (strain DSM 15212 / CIP 107654 / DViRD3)</name>
    <name type="common">Clostridium caminithermale</name>
    <dbReference type="NCBI Taxonomy" id="1121301"/>
    <lineage>
        <taxon>Bacteria</taxon>
        <taxon>Bacillati</taxon>
        <taxon>Bacillota</taxon>
        <taxon>Clostridia</taxon>
        <taxon>Peptostreptococcales</taxon>
        <taxon>Caminicellaceae</taxon>
        <taxon>Paramaledivibacter</taxon>
    </lineage>
</organism>
<dbReference type="RefSeq" id="WP_073148024.1">
    <property type="nucleotide sequence ID" value="NZ_FRAG01000010.1"/>
</dbReference>
<dbReference type="PROSITE" id="PS51819">
    <property type="entry name" value="VOC"/>
    <property type="match status" value="1"/>
</dbReference>
<accession>A0A1M6MGW7</accession>
<dbReference type="InterPro" id="IPR004360">
    <property type="entry name" value="Glyas_Fos-R_dOase_dom"/>
</dbReference>
<dbReference type="OrthoDB" id="9788468at2"/>
<proteinExistence type="predicted"/>
<evidence type="ECO:0000256" key="1">
    <source>
        <dbReference type="ARBA" id="ARBA00022723"/>
    </source>
</evidence>
<dbReference type="Pfam" id="PF00903">
    <property type="entry name" value="Glyoxalase"/>
    <property type="match status" value="1"/>
</dbReference>
<dbReference type="AlphaFoldDB" id="A0A1M6MGW7"/>
<feature type="domain" description="VOC" evidence="2">
    <location>
        <begin position="3"/>
        <end position="121"/>
    </location>
</feature>
<dbReference type="GO" id="GO:0051213">
    <property type="term" value="F:dioxygenase activity"/>
    <property type="evidence" value="ECO:0007669"/>
    <property type="project" value="UniProtKB-KW"/>
</dbReference>
<keyword evidence="4" id="KW-1185">Reference proteome</keyword>
<dbReference type="PANTHER" id="PTHR36113">
    <property type="entry name" value="LYASE, PUTATIVE-RELATED-RELATED"/>
    <property type="match status" value="1"/>
</dbReference>
<evidence type="ECO:0000313" key="3">
    <source>
        <dbReference type="EMBL" id="SHJ82739.1"/>
    </source>
</evidence>
<dbReference type="EMBL" id="FRAG01000010">
    <property type="protein sequence ID" value="SHJ82739.1"/>
    <property type="molecule type" value="Genomic_DNA"/>
</dbReference>
<dbReference type="STRING" id="1121301.SAMN02745912_01248"/>
<dbReference type="InterPro" id="IPR029068">
    <property type="entry name" value="Glyas_Bleomycin-R_OHBP_Dase"/>
</dbReference>
<dbReference type="Gene3D" id="3.10.180.10">
    <property type="entry name" value="2,3-Dihydroxybiphenyl 1,2-Dioxygenase, domain 1"/>
    <property type="match status" value="1"/>
</dbReference>
<keyword evidence="3" id="KW-0560">Oxidoreductase</keyword>
<dbReference type="CDD" id="cd06587">
    <property type="entry name" value="VOC"/>
    <property type="match status" value="1"/>
</dbReference>
<dbReference type="InterPro" id="IPR051332">
    <property type="entry name" value="Fosfomycin_Res_Enzymes"/>
</dbReference>
<keyword evidence="3" id="KW-0223">Dioxygenase</keyword>
<gene>
    <name evidence="3" type="ORF">SAMN02745912_01248</name>
</gene>
<protein>
    <submittedName>
        <fullName evidence="3">Glyoxalase/Bleomycin resistance protein/Dioxygenase superfamily protein</fullName>
    </submittedName>
</protein>
<name>A0A1M6MGW7_PARC5</name>
<dbReference type="GO" id="GO:0046872">
    <property type="term" value="F:metal ion binding"/>
    <property type="evidence" value="ECO:0007669"/>
    <property type="project" value="UniProtKB-KW"/>
</dbReference>
<reference evidence="3 4" key="1">
    <citation type="submission" date="2016-11" db="EMBL/GenBank/DDBJ databases">
        <authorList>
            <person name="Jaros S."/>
            <person name="Januszkiewicz K."/>
            <person name="Wedrychowicz H."/>
        </authorList>
    </citation>
    <scope>NUCLEOTIDE SEQUENCE [LARGE SCALE GENOMIC DNA]</scope>
    <source>
        <strain evidence="3 4">DSM 15212</strain>
    </source>
</reference>
<sequence>MFTFGHIGIPVVDLEESKKFYTEILECKIVKEYDYPEMTLVFLDGGGTYIELIYKKNQERVKSENPSPIDHLAFKVPNLDSLIKKLNQNNIEILREPKIVGKARILFFRGPNNEKFEFVERIG</sequence>
<dbReference type="InterPro" id="IPR037523">
    <property type="entry name" value="VOC_core"/>
</dbReference>
<dbReference type="PANTHER" id="PTHR36113:SF6">
    <property type="entry name" value="FOSFOMYCIN RESISTANCE PROTEIN FOSX"/>
    <property type="match status" value="1"/>
</dbReference>
<evidence type="ECO:0000313" key="4">
    <source>
        <dbReference type="Proteomes" id="UP000184465"/>
    </source>
</evidence>
<keyword evidence="1" id="KW-0479">Metal-binding</keyword>